<sequence length="139" mass="16595">MQVFVRFLMVTVLLFSTLSATEFADMYEISVKKDESTKFLVKYNNYIREFKFRWTLYVNDGLVMFHSYDAKLAQNILYLNTTNQSFKVFLKPQSNGVYEAPYLLVKFKKFNFEKNRAKFEVFLSDKKSLIKLEKIKKKS</sequence>
<accession>A0A1W1BEU3</accession>
<protein>
    <submittedName>
        <fullName evidence="1">Uncharacterized protein</fullName>
    </submittedName>
</protein>
<proteinExistence type="predicted"/>
<name>A0A1W1BEU3_9ZZZZ</name>
<dbReference type="AlphaFoldDB" id="A0A1W1BEU3"/>
<dbReference type="EMBL" id="FPHF01000015">
    <property type="protein sequence ID" value="SFV52005.1"/>
    <property type="molecule type" value="Genomic_DNA"/>
</dbReference>
<organism evidence="1">
    <name type="scientific">hydrothermal vent metagenome</name>
    <dbReference type="NCBI Taxonomy" id="652676"/>
    <lineage>
        <taxon>unclassified sequences</taxon>
        <taxon>metagenomes</taxon>
        <taxon>ecological metagenomes</taxon>
    </lineage>
</organism>
<gene>
    <name evidence="1" type="ORF">MNB_SM-4-1449</name>
</gene>
<reference evidence="1" key="1">
    <citation type="submission" date="2016-10" db="EMBL/GenBank/DDBJ databases">
        <authorList>
            <person name="de Groot N.N."/>
        </authorList>
    </citation>
    <scope>NUCLEOTIDE SEQUENCE</scope>
</reference>
<evidence type="ECO:0000313" key="1">
    <source>
        <dbReference type="EMBL" id="SFV52005.1"/>
    </source>
</evidence>